<dbReference type="InterPro" id="IPR017972">
    <property type="entry name" value="Cyt_P450_CS"/>
</dbReference>
<sequence>MTLSTPTPAQPPAALFSPAYYQDPHTTLAWLRENSPVHEFRFPAGDVRTWLVTRYDDVKAVLADQRYSAEASTWANDEFRAAGLVAAEGTILGRGISVVDPPHHTKLRRRAMGAFTTRRVEQWRTTVQEQVDRVLADCARRDTFDVMDDYAGEVSAGVLGEILGMRIERHRELVSALNEAFPSDPALMHKVPEAFGRICEYAAELVADKRSKPADDLTSALIRGVDDDEELTEDELIGLVAAIIMGGSDTVRGFIGNAVLSLLDHPGQAELLRARPELAEPAVEELLRYDGALSTALFRVTTQEVELAGTVLPAGAPVIVGLLAANRDPRRFERPELLDLGRQGHRHVGFGHGLHNCLGAALARLEGAIAIPALIDRFPELVLDAPRDSVRYIDNWAIRRLVALPVAASPKAAARASREA</sequence>
<keyword evidence="2" id="KW-0560">Oxidoreductase</keyword>
<dbReference type="InterPro" id="IPR002397">
    <property type="entry name" value="Cyt_P450_B"/>
</dbReference>
<protein>
    <submittedName>
        <fullName evidence="3">Cytochrome P450</fullName>
    </submittedName>
</protein>
<dbReference type="Gene3D" id="1.10.630.10">
    <property type="entry name" value="Cytochrome P450"/>
    <property type="match status" value="1"/>
</dbReference>
<keyword evidence="2" id="KW-0503">Monooxygenase</keyword>
<dbReference type="Pfam" id="PF00067">
    <property type="entry name" value="p450"/>
    <property type="match status" value="1"/>
</dbReference>
<keyword evidence="2" id="KW-0408">Iron</keyword>
<gene>
    <name evidence="3" type="ORF">P8A18_34020</name>
</gene>
<dbReference type="SUPFAM" id="SSF48264">
    <property type="entry name" value="Cytochrome P450"/>
    <property type="match status" value="1"/>
</dbReference>
<evidence type="ECO:0000313" key="4">
    <source>
        <dbReference type="Proteomes" id="UP001239522"/>
    </source>
</evidence>
<evidence type="ECO:0000313" key="3">
    <source>
        <dbReference type="EMBL" id="WLQ38535.1"/>
    </source>
</evidence>
<dbReference type="EMBL" id="CP120998">
    <property type="protein sequence ID" value="WLQ38535.1"/>
    <property type="molecule type" value="Genomic_DNA"/>
</dbReference>
<dbReference type="InterPro" id="IPR001128">
    <property type="entry name" value="Cyt_P450"/>
</dbReference>
<proteinExistence type="inferred from homology"/>
<dbReference type="PANTHER" id="PTHR46696">
    <property type="entry name" value="P450, PUTATIVE (EUROFUNG)-RELATED"/>
    <property type="match status" value="1"/>
</dbReference>
<dbReference type="RefSeq" id="WP_306061651.1">
    <property type="nucleotide sequence ID" value="NZ_CP120998.1"/>
</dbReference>
<keyword evidence="2" id="KW-0479">Metal-binding</keyword>
<evidence type="ECO:0000256" key="2">
    <source>
        <dbReference type="RuleBase" id="RU000461"/>
    </source>
</evidence>
<geneLocation type="plasmid" evidence="3 4">
    <name>unnamed1</name>
</geneLocation>
<name>A0ABY9HVH4_9ACTN</name>
<dbReference type="InterPro" id="IPR036396">
    <property type="entry name" value="Cyt_P450_sf"/>
</dbReference>
<keyword evidence="2" id="KW-0349">Heme</keyword>
<comment type="similarity">
    <text evidence="1 2">Belongs to the cytochrome P450 family.</text>
</comment>
<keyword evidence="3" id="KW-0614">Plasmid</keyword>
<dbReference type="PANTHER" id="PTHR46696:SF1">
    <property type="entry name" value="CYTOCHROME P450 YJIB-RELATED"/>
    <property type="match status" value="1"/>
</dbReference>
<dbReference type="Proteomes" id="UP001239522">
    <property type="component" value="Plasmid unnamed1"/>
</dbReference>
<dbReference type="PROSITE" id="PS00086">
    <property type="entry name" value="CYTOCHROME_P450"/>
    <property type="match status" value="1"/>
</dbReference>
<reference evidence="3 4" key="1">
    <citation type="submission" date="2023-03" db="EMBL/GenBank/DDBJ databases">
        <title>Isolation and description of six Streptomyces strains from soil environments, able to metabolize different microbial glucans.</title>
        <authorList>
            <person name="Widen T."/>
            <person name="Larsbrink J."/>
        </authorList>
    </citation>
    <scope>NUCLEOTIDE SEQUENCE [LARGE SCALE GENOMIC DNA]</scope>
    <source>
        <strain evidence="3 4">Mut1</strain>
        <plasmid evidence="3 4">unnamed1</plasmid>
    </source>
</reference>
<dbReference type="PRINTS" id="PR00359">
    <property type="entry name" value="BP450"/>
</dbReference>
<keyword evidence="4" id="KW-1185">Reference proteome</keyword>
<evidence type="ECO:0000256" key="1">
    <source>
        <dbReference type="ARBA" id="ARBA00010617"/>
    </source>
</evidence>
<organism evidence="3 4">
    <name type="scientific">Streptomyces castrisilvae</name>
    <dbReference type="NCBI Taxonomy" id="3033811"/>
    <lineage>
        <taxon>Bacteria</taxon>
        <taxon>Bacillati</taxon>
        <taxon>Actinomycetota</taxon>
        <taxon>Actinomycetes</taxon>
        <taxon>Kitasatosporales</taxon>
        <taxon>Streptomycetaceae</taxon>
        <taxon>Streptomyces</taxon>
    </lineage>
</organism>
<accession>A0ABY9HVH4</accession>